<keyword evidence="2" id="KW-1185">Reference proteome</keyword>
<dbReference type="STRING" id="1789224.BFG52_10585"/>
<evidence type="ECO:0000313" key="2">
    <source>
        <dbReference type="Proteomes" id="UP000093391"/>
    </source>
</evidence>
<gene>
    <name evidence="1" type="ORF">BFG52_10585</name>
</gene>
<dbReference type="Proteomes" id="UP000093391">
    <property type="component" value="Chromosome"/>
</dbReference>
<protein>
    <submittedName>
        <fullName evidence="1">Uncharacterized protein</fullName>
    </submittedName>
</protein>
<organism evidence="1 2">
    <name type="scientific">Acinetobacter larvae</name>
    <dbReference type="NCBI Taxonomy" id="1789224"/>
    <lineage>
        <taxon>Bacteria</taxon>
        <taxon>Pseudomonadati</taxon>
        <taxon>Pseudomonadota</taxon>
        <taxon>Gammaproteobacteria</taxon>
        <taxon>Moraxellales</taxon>
        <taxon>Moraxellaceae</taxon>
        <taxon>Acinetobacter</taxon>
    </lineage>
</organism>
<proteinExistence type="predicted"/>
<dbReference type="RefSeq" id="WP_067559462.1">
    <property type="nucleotide sequence ID" value="NZ_CP016895.1"/>
</dbReference>
<accession>A0A1B2M477</accession>
<sequence length="108" mass="12395">MSFQLIESDHMPEHVYCPHCQHAIINNDEVQYIQPCAHTLFIAMDLSFEFVSDVFEDSLPLSIDEIHGNDENLNIFTEITRSNYPDFVIYKFSLGLHDLSRYVGVAAA</sequence>
<dbReference type="AlphaFoldDB" id="A0A1B2M477"/>
<dbReference type="EMBL" id="CP016895">
    <property type="protein sequence ID" value="AOA59969.1"/>
    <property type="molecule type" value="Genomic_DNA"/>
</dbReference>
<name>A0A1B2M477_9GAMM</name>
<dbReference type="OrthoDB" id="6698127at2"/>
<dbReference type="KEGG" id="ala:BFG52_10585"/>
<evidence type="ECO:0000313" key="1">
    <source>
        <dbReference type="EMBL" id="AOA59969.1"/>
    </source>
</evidence>
<reference evidence="1 2" key="1">
    <citation type="submission" date="2016-08" db="EMBL/GenBank/DDBJ databases">
        <authorList>
            <person name="Seilhamer J.J."/>
        </authorList>
    </citation>
    <scope>NUCLEOTIDE SEQUENCE [LARGE SCALE GENOMIC DNA]</scope>
    <source>
        <strain evidence="1 2">BRTC-1</strain>
    </source>
</reference>